<comment type="caution">
    <text evidence="2">The sequence shown here is derived from an EMBL/GenBank/DDBJ whole genome shotgun (WGS) entry which is preliminary data.</text>
</comment>
<dbReference type="PANTHER" id="PTHR30038">
    <property type="entry name" value="ALDEHYDE FERREDOXIN OXIDOREDUCTASE"/>
    <property type="match status" value="1"/>
</dbReference>
<gene>
    <name evidence="2" type="ORF">S01H1_51113</name>
</gene>
<dbReference type="PANTHER" id="PTHR30038:SF0">
    <property type="entry name" value="TUNGSTEN-CONTAINING ALDEHYDE FERREDOXIN OXIDOREDUCTASE"/>
    <property type="match status" value="1"/>
</dbReference>
<proteinExistence type="predicted"/>
<evidence type="ECO:0000259" key="1">
    <source>
        <dbReference type="Pfam" id="PF01314"/>
    </source>
</evidence>
<accession>X0VQF2</accession>
<feature type="non-terminal residue" evidence="2">
    <location>
        <position position="260"/>
    </location>
</feature>
<dbReference type="GO" id="GO:0009055">
    <property type="term" value="F:electron transfer activity"/>
    <property type="evidence" value="ECO:0007669"/>
    <property type="project" value="InterPro"/>
</dbReference>
<dbReference type="Gene3D" id="1.10.599.10">
    <property type="entry name" value="Aldehyde Ferredoxin Oxidoreductase Protein, subunit A, domain 3"/>
    <property type="match status" value="1"/>
</dbReference>
<feature type="non-terminal residue" evidence="2">
    <location>
        <position position="1"/>
    </location>
</feature>
<dbReference type="InterPro" id="IPR013985">
    <property type="entry name" value="Ald_Fedxn_OxRdtase_dom3"/>
</dbReference>
<name>X0VQF2_9ZZZZ</name>
<dbReference type="Pfam" id="PF01314">
    <property type="entry name" value="AFOR_C"/>
    <property type="match status" value="1"/>
</dbReference>
<feature type="domain" description="Aldehyde ferredoxin oxidoreductase C-terminal" evidence="1">
    <location>
        <begin position="1"/>
        <end position="260"/>
    </location>
</feature>
<reference evidence="2" key="1">
    <citation type="journal article" date="2014" name="Front. Microbiol.">
        <title>High frequency of phylogenetically diverse reductive dehalogenase-homologous genes in deep subseafloor sedimentary metagenomes.</title>
        <authorList>
            <person name="Kawai M."/>
            <person name="Futagami T."/>
            <person name="Toyoda A."/>
            <person name="Takaki Y."/>
            <person name="Nishi S."/>
            <person name="Hori S."/>
            <person name="Arai W."/>
            <person name="Tsubouchi T."/>
            <person name="Morono Y."/>
            <person name="Uchiyama I."/>
            <person name="Ito T."/>
            <person name="Fujiyama A."/>
            <person name="Inagaki F."/>
            <person name="Takami H."/>
        </authorList>
    </citation>
    <scope>NUCLEOTIDE SEQUENCE</scope>
    <source>
        <strain evidence="2">Expedition CK06-06</strain>
    </source>
</reference>
<dbReference type="AlphaFoldDB" id="X0VQF2"/>
<dbReference type="InterPro" id="IPR036021">
    <property type="entry name" value="Tungsten_al_ferr_oxy-like_C"/>
</dbReference>
<dbReference type="EMBL" id="BARS01032972">
    <property type="protein sequence ID" value="GAG20599.1"/>
    <property type="molecule type" value="Genomic_DNA"/>
</dbReference>
<sequence length="260" mass="29284">AMELYQRGILDREKTGIPLEWGNGTSILKILDMIAHRKGFGDILAEGSFARDTLGISSRDYLLEIKGLPIEMTDERLPKSFALGLATSTRGACHMRSRPSMDALGLPQEFLKKIYGGPVSSRIASYNGKGRMVWWHELLHAVTDALGVCRFMTAFSSPHALQYRQFARLIKLATGLEMSSGQLRAIAERIYTLERMMLVGDGISRKDDTLPKRYFEEPIPAGPAQGCVIERKGFNRMLEENYRLHGWDHDGIPTKRTLNR</sequence>
<dbReference type="SUPFAM" id="SSF48310">
    <property type="entry name" value="Aldehyde ferredoxin oxidoreductase, C-terminal domains"/>
    <property type="match status" value="1"/>
</dbReference>
<evidence type="ECO:0000313" key="2">
    <source>
        <dbReference type="EMBL" id="GAG20599.1"/>
    </source>
</evidence>
<dbReference type="GO" id="GO:0016625">
    <property type="term" value="F:oxidoreductase activity, acting on the aldehyde or oxo group of donors, iron-sulfur protein as acceptor"/>
    <property type="evidence" value="ECO:0007669"/>
    <property type="project" value="InterPro"/>
</dbReference>
<dbReference type="InterPro" id="IPR001203">
    <property type="entry name" value="OxRdtase_Ald_Fedxn_C"/>
</dbReference>
<organism evidence="2">
    <name type="scientific">marine sediment metagenome</name>
    <dbReference type="NCBI Taxonomy" id="412755"/>
    <lineage>
        <taxon>unclassified sequences</taxon>
        <taxon>metagenomes</taxon>
        <taxon>ecological metagenomes</taxon>
    </lineage>
</organism>
<dbReference type="GO" id="GO:0051536">
    <property type="term" value="F:iron-sulfur cluster binding"/>
    <property type="evidence" value="ECO:0007669"/>
    <property type="project" value="InterPro"/>
</dbReference>
<protein>
    <recommendedName>
        <fullName evidence="1">Aldehyde ferredoxin oxidoreductase C-terminal domain-containing protein</fullName>
    </recommendedName>
</protein>
<dbReference type="InterPro" id="IPR051919">
    <property type="entry name" value="W-dependent_AOR"/>
</dbReference>